<feature type="domain" description="G-protein coupled receptors family 2 profile 2" evidence="6">
    <location>
        <begin position="192"/>
        <end position="363"/>
    </location>
</feature>
<gene>
    <name evidence="7" type="ORF">ABEB36_001866</name>
</gene>
<dbReference type="InterPro" id="IPR017981">
    <property type="entry name" value="GPCR_2-like_7TM"/>
</dbReference>
<evidence type="ECO:0000259" key="6">
    <source>
        <dbReference type="PROSITE" id="PS50261"/>
    </source>
</evidence>
<name>A0ABD1FFZ5_HYPHA</name>
<evidence type="ECO:0000256" key="1">
    <source>
        <dbReference type="ARBA" id="ARBA00004141"/>
    </source>
</evidence>
<reference evidence="7 8" key="1">
    <citation type="submission" date="2024-05" db="EMBL/GenBank/DDBJ databases">
        <title>Genetic variation in Jamaican populations of the coffee berry borer (Hypothenemus hampei).</title>
        <authorList>
            <person name="Errbii M."/>
            <person name="Myrie A."/>
        </authorList>
    </citation>
    <scope>NUCLEOTIDE SEQUENCE [LARGE SCALE GENOMIC DNA]</scope>
    <source>
        <strain evidence="7">JA-Hopewell-2020-01-JO</strain>
        <tissue evidence="7">Whole body</tissue>
    </source>
</reference>
<keyword evidence="2 5" id="KW-0812">Transmembrane</keyword>
<dbReference type="PROSITE" id="PS50261">
    <property type="entry name" value="G_PROTEIN_RECEP_F2_4"/>
    <property type="match status" value="1"/>
</dbReference>
<accession>A0ABD1FFZ5</accession>
<dbReference type="Proteomes" id="UP001566132">
    <property type="component" value="Unassembled WGS sequence"/>
</dbReference>
<comment type="subcellular location">
    <subcellularLocation>
        <location evidence="1">Membrane</location>
        <topology evidence="1">Multi-pass membrane protein</topology>
    </subcellularLocation>
</comment>
<evidence type="ECO:0000256" key="3">
    <source>
        <dbReference type="ARBA" id="ARBA00022989"/>
    </source>
</evidence>
<dbReference type="AlphaFoldDB" id="A0ABD1FFZ5"/>
<organism evidence="7 8">
    <name type="scientific">Hypothenemus hampei</name>
    <name type="common">Coffee berry borer</name>
    <dbReference type="NCBI Taxonomy" id="57062"/>
    <lineage>
        <taxon>Eukaryota</taxon>
        <taxon>Metazoa</taxon>
        <taxon>Ecdysozoa</taxon>
        <taxon>Arthropoda</taxon>
        <taxon>Hexapoda</taxon>
        <taxon>Insecta</taxon>
        <taxon>Pterygota</taxon>
        <taxon>Neoptera</taxon>
        <taxon>Endopterygota</taxon>
        <taxon>Coleoptera</taxon>
        <taxon>Polyphaga</taxon>
        <taxon>Cucujiformia</taxon>
        <taxon>Curculionidae</taxon>
        <taxon>Scolytinae</taxon>
        <taxon>Hypothenemus</taxon>
    </lineage>
</organism>
<evidence type="ECO:0000256" key="5">
    <source>
        <dbReference type="SAM" id="Phobius"/>
    </source>
</evidence>
<feature type="transmembrane region" description="Helical" evidence="5">
    <location>
        <begin position="263"/>
        <end position="282"/>
    </location>
</feature>
<evidence type="ECO:0000313" key="8">
    <source>
        <dbReference type="Proteomes" id="UP001566132"/>
    </source>
</evidence>
<keyword evidence="4 5" id="KW-0472">Membrane</keyword>
<evidence type="ECO:0000256" key="2">
    <source>
        <dbReference type="ARBA" id="ARBA00022692"/>
    </source>
</evidence>
<feature type="transmembrane region" description="Helical" evidence="5">
    <location>
        <begin position="405"/>
        <end position="425"/>
    </location>
</feature>
<evidence type="ECO:0000256" key="4">
    <source>
        <dbReference type="ARBA" id="ARBA00023136"/>
    </source>
</evidence>
<sequence>MENACSFLGNFILFQGLIKHLGVHNAKKQTCFCYTQSFGCIDSCTPSTPAPYSRGWKILSRWSHHHRSRCNCAMRPLHSTLPYMIPIILGANIPEKNTSRQRQLPEDDYYLSYDYGATNNSTNDNHLVKLDALILPNPAVPGQDDVLPSVELPDDSLADPDLKDHNCIDDIMYVYYGEKRTSSSLDGPTYYGIVAILFGTVISLSIQLFTLLYVLLMKSYEGRAIGTLIIVVHILLTLFLSNAVFLLGAFATKDLETCLVMAIVSNIFHHHTVFWILSYTMYIYQKFHSSSPITILFKNRMLYIFGAHLILPLITMGTYYTIPNSFETRRFCFKSLERGMIVNFMIPICTQLIITTAFAIRAMIKIENLEANRLDYQLQIDEFDLKNPYCLEKDVKSLKETRKCLKTLCAIQVMFVLNWFLTLVALDASRTSTELPYFQAAASMVLSIFLFSKCTTLMPPIDSLKINRCASLDKYCDNADSTTISMEFSSSPAHSCHHVPLLSCDPGTEMKEFILLSDEKNEDNICTIST</sequence>
<proteinExistence type="predicted"/>
<feature type="transmembrane region" description="Helical" evidence="5">
    <location>
        <begin position="190"/>
        <end position="216"/>
    </location>
</feature>
<dbReference type="GO" id="GO:0016020">
    <property type="term" value="C:membrane"/>
    <property type="evidence" value="ECO:0007669"/>
    <property type="project" value="UniProtKB-SubCell"/>
</dbReference>
<keyword evidence="3 5" id="KW-1133">Transmembrane helix</keyword>
<dbReference type="EMBL" id="JBDJPC010000001">
    <property type="protein sequence ID" value="KAL1518205.1"/>
    <property type="molecule type" value="Genomic_DNA"/>
</dbReference>
<dbReference type="Gene3D" id="1.20.1070.10">
    <property type="entry name" value="Rhodopsin 7-helix transmembrane proteins"/>
    <property type="match status" value="1"/>
</dbReference>
<comment type="caution">
    <text evidence="7">The sequence shown here is derived from an EMBL/GenBank/DDBJ whole genome shotgun (WGS) entry which is preliminary data.</text>
</comment>
<evidence type="ECO:0000313" key="7">
    <source>
        <dbReference type="EMBL" id="KAL1518205.1"/>
    </source>
</evidence>
<feature type="transmembrane region" description="Helical" evidence="5">
    <location>
        <begin position="437"/>
        <end position="458"/>
    </location>
</feature>
<feature type="transmembrane region" description="Helical" evidence="5">
    <location>
        <begin position="228"/>
        <end position="251"/>
    </location>
</feature>
<feature type="transmembrane region" description="Helical" evidence="5">
    <location>
        <begin position="302"/>
        <end position="322"/>
    </location>
</feature>
<protein>
    <recommendedName>
        <fullName evidence="6">G-protein coupled receptors family 2 profile 2 domain-containing protein</fullName>
    </recommendedName>
</protein>
<feature type="transmembrane region" description="Helical" evidence="5">
    <location>
        <begin position="342"/>
        <end position="364"/>
    </location>
</feature>
<keyword evidence="8" id="KW-1185">Reference proteome</keyword>